<comment type="similarity">
    <text evidence="1">Belongs to the Cyclase 1 superfamily.</text>
</comment>
<dbReference type="PANTHER" id="PTHR31118">
    <property type="entry name" value="CYCLASE-LIKE PROTEIN 2"/>
    <property type="match status" value="1"/>
</dbReference>
<dbReference type="EMBL" id="SGPM01000437">
    <property type="protein sequence ID" value="THH21619.1"/>
    <property type="molecule type" value="Genomic_DNA"/>
</dbReference>
<keyword evidence="3" id="KW-1185">Reference proteome</keyword>
<dbReference type="AlphaFoldDB" id="A0A4S4M8P0"/>
<dbReference type="InterPro" id="IPR007325">
    <property type="entry name" value="KFase/CYL"/>
</dbReference>
<evidence type="ECO:0000256" key="1">
    <source>
        <dbReference type="ARBA" id="ARBA00007865"/>
    </source>
</evidence>
<dbReference type="GO" id="GO:0019441">
    <property type="term" value="P:L-tryptophan catabolic process to kynurenine"/>
    <property type="evidence" value="ECO:0007669"/>
    <property type="project" value="InterPro"/>
</dbReference>
<evidence type="ECO:0000313" key="3">
    <source>
        <dbReference type="Proteomes" id="UP000308730"/>
    </source>
</evidence>
<gene>
    <name evidence="2" type="ORF">EUX98_g8322</name>
</gene>
<name>A0A4S4M8P0_9APHY</name>
<feature type="non-terminal residue" evidence="2">
    <location>
        <position position="1"/>
    </location>
</feature>
<dbReference type="Proteomes" id="UP000308730">
    <property type="component" value="Unassembled WGS sequence"/>
</dbReference>
<protein>
    <recommendedName>
        <fullName evidence="4">Cyclase</fullName>
    </recommendedName>
</protein>
<dbReference type="Pfam" id="PF04199">
    <property type="entry name" value="Cyclase"/>
    <property type="match status" value="1"/>
</dbReference>
<accession>A0A4S4M8P0</accession>
<comment type="caution">
    <text evidence="2">The sequence shown here is derived from an EMBL/GenBank/DDBJ whole genome shotgun (WGS) entry which is preliminary data.</text>
</comment>
<dbReference type="PANTHER" id="PTHR31118:SF12">
    <property type="entry name" value="CYCLASE-LIKE PROTEIN 2"/>
    <property type="match status" value="1"/>
</dbReference>
<dbReference type="GO" id="GO:0004061">
    <property type="term" value="F:arylformamidase activity"/>
    <property type="evidence" value="ECO:0007669"/>
    <property type="project" value="InterPro"/>
</dbReference>
<sequence>HIDAPSHFFENGVTVDQVPLERLIGPAVVIDLSDTIIRRQPIEWRDLEKWEDRMKSLARTQSQAHGSSAGSMVLIRTGWDQYWGTGTYFDHPFLSKYAAVRILATGITLIGVDTLSPDKTVLPSEEISELEADFSVHNEVLGAGCLIAENLTNLDRIVDGRWVVSLLPLKIGGCDGSPIRACAWQMKQ</sequence>
<dbReference type="InterPro" id="IPR037175">
    <property type="entry name" value="KFase_sf"/>
</dbReference>
<dbReference type="SUPFAM" id="SSF102198">
    <property type="entry name" value="Putative cyclase"/>
    <property type="match status" value="1"/>
</dbReference>
<organism evidence="2 3">
    <name type="scientific">Antrodiella citrinella</name>
    <dbReference type="NCBI Taxonomy" id="2447956"/>
    <lineage>
        <taxon>Eukaryota</taxon>
        <taxon>Fungi</taxon>
        <taxon>Dikarya</taxon>
        <taxon>Basidiomycota</taxon>
        <taxon>Agaricomycotina</taxon>
        <taxon>Agaricomycetes</taxon>
        <taxon>Polyporales</taxon>
        <taxon>Steccherinaceae</taxon>
        <taxon>Antrodiella</taxon>
    </lineage>
</organism>
<dbReference type="Gene3D" id="3.50.30.50">
    <property type="entry name" value="Putative cyclase"/>
    <property type="match status" value="1"/>
</dbReference>
<dbReference type="OrthoDB" id="7108654at2759"/>
<reference evidence="2 3" key="1">
    <citation type="submission" date="2019-02" db="EMBL/GenBank/DDBJ databases">
        <title>Genome sequencing of the rare red list fungi Antrodiella citrinella (Flaviporus citrinellus).</title>
        <authorList>
            <person name="Buettner E."/>
            <person name="Kellner H."/>
        </authorList>
    </citation>
    <scope>NUCLEOTIDE SEQUENCE [LARGE SCALE GENOMIC DNA]</scope>
    <source>
        <strain evidence="2 3">DSM 108506</strain>
    </source>
</reference>
<evidence type="ECO:0000313" key="2">
    <source>
        <dbReference type="EMBL" id="THH21619.1"/>
    </source>
</evidence>
<proteinExistence type="inferred from homology"/>
<evidence type="ECO:0008006" key="4">
    <source>
        <dbReference type="Google" id="ProtNLM"/>
    </source>
</evidence>